<dbReference type="PANTHER" id="PTHR10472">
    <property type="entry name" value="D-TYROSYL-TRNA TYR DEACYLASE"/>
    <property type="match status" value="1"/>
</dbReference>
<comment type="subcellular location">
    <subcellularLocation>
        <location evidence="2">Cytoplasm</location>
    </subcellularLocation>
</comment>
<dbReference type="FunFam" id="3.50.80.10:FF:000001">
    <property type="entry name" value="D-aminoacyl-tRNA deacylase"/>
    <property type="match status" value="1"/>
</dbReference>
<proteinExistence type="inferred from homology"/>
<keyword evidence="2" id="KW-0820">tRNA-binding</keyword>
<dbReference type="NCBIfam" id="TIGR00256">
    <property type="entry name" value="D-aminoacyl-tRNA deacylase"/>
    <property type="match status" value="1"/>
</dbReference>
<evidence type="ECO:0000313" key="3">
    <source>
        <dbReference type="EMBL" id="AOX01211.1"/>
    </source>
</evidence>
<dbReference type="OrthoDB" id="9801395at2"/>
<organism evidence="3 4">
    <name type="scientific">Moorena producens PAL-8-15-08-1</name>
    <dbReference type="NCBI Taxonomy" id="1458985"/>
    <lineage>
        <taxon>Bacteria</taxon>
        <taxon>Bacillati</taxon>
        <taxon>Cyanobacteriota</taxon>
        <taxon>Cyanophyceae</taxon>
        <taxon>Coleofasciculales</taxon>
        <taxon>Coleofasciculaceae</taxon>
        <taxon>Moorena</taxon>
    </lineage>
</organism>
<dbReference type="Gene3D" id="3.50.80.10">
    <property type="entry name" value="D-tyrosyl-tRNA(Tyr) deacylase"/>
    <property type="match status" value="1"/>
</dbReference>
<dbReference type="Proteomes" id="UP000177870">
    <property type="component" value="Chromosome"/>
</dbReference>
<dbReference type="GO" id="GO:0051500">
    <property type="term" value="F:D-tyrosyl-tRNA(Tyr) deacylase activity"/>
    <property type="evidence" value="ECO:0007669"/>
    <property type="project" value="TreeGrafter"/>
</dbReference>
<keyword evidence="2" id="KW-0963">Cytoplasm</keyword>
<comment type="catalytic activity">
    <reaction evidence="2">
        <text>a D-aminoacyl-tRNA + H2O = a tRNA + a D-alpha-amino acid + H(+)</text>
        <dbReference type="Rhea" id="RHEA:13953"/>
        <dbReference type="Rhea" id="RHEA-COMP:10123"/>
        <dbReference type="Rhea" id="RHEA-COMP:10124"/>
        <dbReference type="ChEBI" id="CHEBI:15377"/>
        <dbReference type="ChEBI" id="CHEBI:15378"/>
        <dbReference type="ChEBI" id="CHEBI:59871"/>
        <dbReference type="ChEBI" id="CHEBI:78442"/>
        <dbReference type="ChEBI" id="CHEBI:79333"/>
        <dbReference type="EC" id="3.1.1.96"/>
    </reaction>
</comment>
<keyword evidence="2" id="KW-0378">Hydrolase</keyword>
<dbReference type="Pfam" id="PF02580">
    <property type="entry name" value="Tyr_Deacylase"/>
    <property type="match status" value="1"/>
</dbReference>
<dbReference type="InterPro" id="IPR003732">
    <property type="entry name" value="Daa-tRNA_deacyls_DTD"/>
</dbReference>
<dbReference type="EC" id="3.1.1.-" evidence="2"/>
<dbReference type="PANTHER" id="PTHR10472:SF5">
    <property type="entry name" value="D-AMINOACYL-TRNA DEACYLASE 1"/>
    <property type="match status" value="1"/>
</dbReference>
<dbReference type="GO" id="GO:0005737">
    <property type="term" value="C:cytoplasm"/>
    <property type="evidence" value="ECO:0007669"/>
    <property type="project" value="UniProtKB-SubCell"/>
</dbReference>
<protein>
    <recommendedName>
        <fullName evidence="2">D-aminoacyl-tRNA deacylase</fullName>
        <shortName evidence="2">DTD</shortName>
        <ecNumber evidence="2">3.1.1.96</ecNumber>
    </recommendedName>
    <alternativeName>
        <fullName evidence="2">Gly-tRNA(Ala) deacylase</fullName>
        <ecNumber evidence="2">3.1.1.-</ecNumber>
    </alternativeName>
</protein>
<dbReference type="KEGG" id="mpro:BJP34_18785"/>
<dbReference type="CDD" id="cd00563">
    <property type="entry name" value="Dtyr_deacylase"/>
    <property type="match status" value="1"/>
</dbReference>
<dbReference type="GO" id="GO:0106026">
    <property type="term" value="F:Gly-tRNA(Ala) deacylase activity"/>
    <property type="evidence" value="ECO:0007669"/>
    <property type="project" value="UniProtKB-UniRule"/>
</dbReference>
<gene>
    <name evidence="2" type="primary">dtd</name>
    <name evidence="3" type="ORF">BJP34_18785</name>
</gene>
<dbReference type="EMBL" id="CP017599">
    <property type="protein sequence ID" value="AOX01211.1"/>
    <property type="molecule type" value="Genomic_DNA"/>
</dbReference>
<evidence type="ECO:0000256" key="2">
    <source>
        <dbReference type="HAMAP-Rule" id="MF_00518"/>
    </source>
</evidence>
<feature type="short sequence motif" description="Gly-cisPro motif, important for rejection of L-amino acids" evidence="2">
    <location>
        <begin position="140"/>
        <end position="141"/>
    </location>
</feature>
<dbReference type="GO" id="GO:0043908">
    <property type="term" value="F:Ser(Gly)-tRNA(Ala) hydrolase activity"/>
    <property type="evidence" value="ECO:0007669"/>
    <property type="project" value="UniProtKB-UniRule"/>
</dbReference>
<evidence type="ECO:0000256" key="1">
    <source>
        <dbReference type="ARBA" id="ARBA00009673"/>
    </source>
</evidence>
<accession>A0A1D8TU95</accession>
<dbReference type="EC" id="3.1.1.96" evidence="2"/>
<name>A0A1D8TU95_9CYAN</name>
<comment type="similarity">
    <text evidence="1 2">Belongs to the DTD family.</text>
</comment>
<dbReference type="HAMAP" id="MF_00518">
    <property type="entry name" value="Deacylase_Dtd"/>
    <property type="match status" value="1"/>
</dbReference>
<dbReference type="GO" id="GO:0019478">
    <property type="term" value="P:D-amino acid catabolic process"/>
    <property type="evidence" value="ECO:0007669"/>
    <property type="project" value="UniProtKB-UniRule"/>
</dbReference>
<dbReference type="InterPro" id="IPR023509">
    <property type="entry name" value="DTD-like_sf"/>
</dbReference>
<dbReference type="GO" id="GO:0000049">
    <property type="term" value="F:tRNA binding"/>
    <property type="evidence" value="ECO:0007669"/>
    <property type="project" value="UniProtKB-UniRule"/>
</dbReference>
<sequence>MRVIIQRVKSSQVEVDRRVIGKIGRGLNLLVGIADTDTEAELDWMVRKCLDLRLFPDETTGNDRWEKSVQDIGGELLVVSQFTLYGDCRKGRRPSFSQSAAPEYARALYQLFVDKLRMSGLRVETGEFGAMMDVSIENDGPVTLLLEKEALVR</sequence>
<comment type="function">
    <text evidence="2">An aminoacyl-tRNA editing enzyme that deacylates mischarged D-aminoacyl-tRNAs. Also deacylates mischarged glycyl-tRNA(Ala), protecting cells against glycine mischarging by AlaRS. Acts via tRNA-based rather than protein-based catalysis; rejects L-amino acids rather than detecting D-amino acids in the active site. By recycling D-aminoacyl-tRNA to D-amino acids and free tRNA molecules, this enzyme counteracts the toxicity associated with the formation of D-aminoacyl-tRNA entities in vivo and helps enforce protein L-homochirality.</text>
</comment>
<dbReference type="AlphaFoldDB" id="A0A1D8TU95"/>
<evidence type="ECO:0000313" key="4">
    <source>
        <dbReference type="Proteomes" id="UP000177870"/>
    </source>
</evidence>
<comment type="catalytic activity">
    <reaction evidence="2">
        <text>glycyl-tRNA(Ala) + H2O = tRNA(Ala) + glycine + H(+)</text>
        <dbReference type="Rhea" id="RHEA:53744"/>
        <dbReference type="Rhea" id="RHEA-COMP:9657"/>
        <dbReference type="Rhea" id="RHEA-COMP:13640"/>
        <dbReference type="ChEBI" id="CHEBI:15377"/>
        <dbReference type="ChEBI" id="CHEBI:15378"/>
        <dbReference type="ChEBI" id="CHEBI:57305"/>
        <dbReference type="ChEBI" id="CHEBI:78442"/>
        <dbReference type="ChEBI" id="CHEBI:78522"/>
    </reaction>
</comment>
<reference evidence="4" key="1">
    <citation type="submission" date="2016-10" db="EMBL/GenBank/DDBJ databases">
        <title>Comparative genomics uncovers the prolific and rare metabolic potential of the cyanobacterial genus Moorea.</title>
        <authorList>
            <person name="Leao T."/>
            <person name="Castelao G."/>
            <person name="Korobeynikov A."/>
            <person name="Monroe E.A."/>
            <person name="Podell S."/>
            <person name="Glukhov E."/>
            <person name="Allen E."/>
            <person name="Gerwick W.H."/>
            <person name="Gerwick L."/>
        </authorList>
    </citation>
    <scope>NUCLEOTIDE SEQUENCE [LARGE SCALE GENOMIC DNA]</scope>
    <source>
        <strain evidence="4">PAL-8-15-08-1</strain>
    </source>
</reference>
<comment type="subunit">
    <text evidence="2">Homodimer.</text>
</comment>
<comment type="domain">
    <text evidence="2">A Gly-cisPro motif from one monomer fits into the active site of the other monomer to allow specific chiral rejection of L-amino acids.</text>
</comment>
<dbReference type="RefSeq" id="WP_070393656.1">
    <property type="nucleotide sequence ID" value="NZ_CP017599.1"/>
</dbReference>
<dbReference type="SUPFAM" id="SSF69500">
    <property type="entry name" value="DTD-like"/>
    <property type="match status" value="1"/>
</dbReference>
<keyword evidence="2" id="KW-0694">RNA-binding</keyword>